<evidence type="ECO:0000313" key="1">
    <source>
        <dbReference type="EMBL" id="KAI3749262.1"/>
    </source>
</evidence>
<comment type="caution">
    <text evidence="1">The sequence shown here is derived from an EMBL/GenBank/DDBJ whole genome shotgun (WGS) entry which is preliminary data.</text>
</comment>
<gene>
    <name evidence="1" type="ORF">L2E82_19869</name>
</gene>
<reference evidence="2" key="1">
    <citation type="journal article" date="2022" name="Mol. Ecol. Resour.">
        <title>The genomes of chicory, endive, great burdock and yacon provide insights into Asteraceae palaeo-polyploidization history and plant inulin production.</title>
        <authorList>
            <person name="Fan W."/>
            <person name="Wang S."/>
            <person name="Wang H."/>
            <person name="Wang A."/>
            <person name="Jiang F."/>
            <person name="Liu H."/>
            <person name="Zhao H."/>
            <person name="Xu D."/>
            <person name="Zhang Y."/>
        </authorList>
    </citation>
    <scope>NUCLEOTIDE SEQUENCE [LARGE SCALE GENOMIC DNA]</scope>
    <source>
        <strain evidence="2">cv. Punajuju</strain>
    </source>
</reference>
<reference evidence="1 2" key="2">
    <citation type="journal article" date="2022" name="Mol. Ecol. Resour.">
        <title>The genomes of chicory, endive, great burdock and yacon provide insights into Asteraceae paleo-polyploidization history and plant inulin production.</title>
        <authorList>
            <person name="Fan W."/>
            <person name="Wang S."/>
            <person name="Wang H."/>
            <person name="Wang A."/>
            <person name="Jiang F."/>
            <person name="Liu H."/>
            <person name="Zhao H."/>
            <person name="Xu D."/>
            <person name="Zhang Y."/>
        </authorList>
    </citation>
    <scope>NUCLEOTIDE SEQUENCE [LARGE SCALE GENOMIC DNA]</scope>
    <source>
        <strain evidence="2">cv. Punajuju</strain>
        <tissue evidence="1">Leaves</tissue>
    </source>
</reference>
<accession>A0ACB9DSJ8</accession>
<keyword evidence="2" id="KW-1185">Reference proteome</keyword>
<protein>
    <submittedName>
        <fullName evidence="1">Uncharacterized protein</fullName>
    </submittedName>
</protein>
<organism evidence="1 2">
    <name type="scientific">Cichorium intybus</name>
    <name type="common">Chicory</name>
    <dbReference type="NCBI Taxonomy" id="13427"/>
    <lineage>
        <taxon>Eukaryota</taxon>
        <taxon>Viridiplantae</taxon>
        <taxon>Streptophyta</taxon>
        <taxon>Embryophyta</taxon>
        <taxon>Tracheophyta</taxon>
        <taxon>Spermatophyta</taxon>
        <taxon>Magnoliopsida</taxon>
        <taxon>eudicotyledons</taxon>
        <taxon>Gunneridae</taxon>
        <taxon>Pentapetalae</taxon>
        <taxon>asterids</taxon>
        <taxon>campanulids</taxon>
        <taxon>Asterales</taxon>
        <taxon>Asteraceae</taxon>
        <taxon>Cichorioideae</taxon>
        <taxon>Cichorieae</taxon>
        <taxon>Cichoriinae</taxon>
        <taxon>Cichorium</taxon>
    </lineage>
</organism>
<dbReference type="EMBL" id="CM042012">
    <property type="protein sequence ID" value="KAI3749262.1"/>
    <property type="molecule type" value="Genomic_DNA"/>
</dbReference>
<evidence type="ECO:0000313" key="2">
    <source>
        <dbReference type="Proteomes" id="UP001055811"/>
    </source>
</evidence>
<name>A0ACB9DSJ8_CICIN</name>
<dbReference type="Proteomes" id="UP001055811">
    <property type="component" value="Linkage Group LG04"/>
</dbReference>
<proteinExistence type="predicted"/>
<sequence>MDGVAGQGYLIFINMDNYLERLRGYSVPQWEPVEKTNLRSLNQLGRCTRTVNLSMEPASHGVTLPLGLIVIEFNHKSSLLIQRPLFDQNFQEVG</sequence>